<dbReference type="PANTHER" id="PTHR11550">
    <property type="entry name" value="CTP SYNTHASE"/>
    <property type="match status" value="1"/>
</dbReference>
<dbReference type="GO" id="GO:0005524">
    <property type="term" value="F:ATP binding"/>
    <property type="evidence" value="ECO:0007669"/>
    <property type="project" value="UniProtKB-KW"/>
</dbReference>
<reference evidence="15" key="1">
    <citation type="submission" date="2023-03" db="EMBL/GenBank/DDBJ databases">
        <title>Lomoglobus Profundus gen. nov., sp. nov., a novel member of the phylum Verrucomicrobia, isolated from deep-marine sediment of South China Sea.</title>
        <authorList>
            <person name="Ahmad T."/>
            <person name="Ishaq S.E."/>
            <person name="Wang F."/>
        </authorList>
    </citation>
    <scope>NUCLEOTIDE SEQUENCE</scope>
    <source>
        <strain evidence="15">LMO-M01</strain>
    </source>
</reference>
<comment type="similarity">
    <text evidence="2 11">Belongs to the CTP synthase family.</text>
</comment>
<comment type="catalytic activity">
    <reaction evidence="11">
        <text>L-glutamine + H2O = L-glutamate + NH4(+)</text>
        <dbReference type="Rhea" id="RHEA:15889"/>
        <dbReference type="ChEBI" id="CHEBI:15377"/>
        <dbReference type="ChEBI" id="CHEBI:28938"/>
        <dbReference type="ChEBI" id="CHEBI:29985"/>
        <dbReference type="ChEBI" id="CHEBI:58359"/>
    </reaction>
</comment>
<sequence>MKYVFVTGGVVSSLGKGLTAAALGALLEVRGLKVRIQKFDPYLNVDPGTMSPYQHGEVYVLEDGAETDLDLGHYERFTSGKLSKLNSLSSGQIYENVIQNERRGLYLGKTVQVIPHVTNEIKDRIYQGAKDVDVLITEIGGTTGDIEGLPFLEAMRQFALEVGPRDCLFMHVTLVPYLGAAGELKTKPTQQSVAKLREIGIQPHIVVCRCEHDMDNEMRDKISMFCNVPVKAVIECQDVASIYELPIALEKEGLDELVVDLFGMKRPMPDNNLWTDIVNRINNPRHEVTIGVVGKYIELQDAYKSVYESVTHAGIANYCRVNVRRIDAEDLEARNGLSLLKGLDGILVPGGFGDRGTEGKIAAARYARENNVPYYGLCLGLQIAVIEFCRNVLKLKGANSLEFDQEAIEPVITMMEDQKKIVDKGATMRLGSYECQLQPGTKARKAYGEEYVRERHRHRFEVNNAYVGAMQRAGMVVSGLNPRRNLVEIVEIKAHPWFVAVQFHPEFQSKPNEAHPLFAAFVKAAMKHHNAAKAPVAKKAPKAKKKKTAKKTTKKATKPVVKKAAEPKTDS</sequence>
<dbReference type="GO" id="GO:0097268">
    <property type="term" value="C:cytoophidium"/>
    <property type="evidence" value="ECO:0007669"/>
    <property type="project" value="UniProtKB-ARBA"/>
</dbReference>
<keyword evidence="6 11" id="KW-0067">ATP-binding</keyword>
<dbReference type="InterPro" id="IPR017926">
    <property type="entry name" value="GATASE"/>
</dbReference>
<feature type="active site" description="Nucleophile; for glutamine hydrolysis" evidence="11">
    <location>
        <position position="378"/>
    </location>
</feature>
<dbReference type="EC" id="6.3.4.2" evidence="11"/>
<feature type="binding site" evidence="11">
    <location>
        <position position="138"/>
    </location>
    <ligand>
        <name>Mg(2+)</name>
        <dbReference type="ChEBI" id="CHEBI:18420"/>
    </ligand>
</feature>
<evidence type="ECO:0000256" key="6">
    <source>
        <dbReference type="ARBA" id="ARBA00022840"/>
    </source>
</evidence>
<feature type="binding site" evidence="11">
    <location>
        <begin position="13"/>
        <end position="18"/>
    </location>
    <ligand>
        <name>ATP</name>
        <dbReference type="ChEBI" id="CHEBI:30616"/>
    </ligand>
</feature>
<feature type="compositionally biased region" description="Basic residues" evidence="12">
    <location>
        <begin position="539"/>
        <end position="561"/>
    </location>
</feature>
<comment type="subunit">
    <text evidence="11">Homotetramer.</text>
</comment>
<name>A0AAE9ZUJ5_9BACT</name>
<dbReference type="NCBIfam" id="TIGR00337">
    <property type="entry name" value="PyrG"/>
    <property type="match status" value="1"/>
</dbReference>
<evidence type="ECO:0000256" key="9">
    <source>
        <dbReference type="ARBA" id="ARBA00022975"/>
    </source>
</evidence>
<feature type="binding site" evidence="11">
    <location>
        <position position="221"/>
    </location>
    <ligand>
        <name>CTP</name>
        <dbReference type="ChEBI" id="CHEBI:37563"/>
        <note>allosteric inhibitor</note>
    </ligand>
</feature>
<dbReference type="NCBIfam" id="NF003792">
    <property type="entry name" value="PRK05380.1"/>
    <property type="match status" value="1"/>
</dbReference>
<comment type="miscellaneous">
    <text evidence="11">CTPSs have evolved a hybrid strategy for distinguishing between UTP and CTP. The overlapping regions of the product feedback inhibitory and substrate sites recognize a common feature in both compounds, the triphosphate moiety. To differentiate isosteric substrate and product pyrimidine rings, an additional pocket far from the expected kinase/ligase catalytic site, specifically recognizes the cytosine and ribose portions of the product inhibitor.</text>
</comment>
<dbReference type="GO" id="GO:0019856">
    <property type="term" value="P:pyrimidine nucleobase biosynthetic process"/>
    <property type="evidence" value="ECO:0007669"/>
    <property type="project" value="TreeGrafter"/>
</dbReference>
<dbReference type="InterPro" id="IPR027417">
    <property type="entry name" value="P-loop_NTPase"/>
</dbReference>
<comment type="function">
    <text evidence="11">Catalyzes the ATP-dependent amination of UTP to CTP with either L-glutamine or ammonia as the source of nitrogen. Regulates intracellular CTP levels through interactions with the four ribonucleotide triphosphates.</text>
</comment>
<dbReference type="Gene3D" id="3.40.50.300">
    <property type="entry name" value="P-loop containing nucleotide triphosphate hydrolases"/>
    <property type="match status" value="1"/>
</dbReference>
<evidence type="ECO:0000256" key="2">
    <source>
        <dbReference type="ARBA" id="ARBA00007533"/>
    </source>
</evidence>
<feature type="binding site" evidence="11">
    <location>
        <begin position="185"/>
        <end position="190"/>
    </location>
    <ligand>
        <name>CTP</name>
        <dbReference type="ChEBI" id="CHEBI:37563"/>
        <note>allosteric inhibitor</note>
    </ligand>
</feature>
<dbReference type="SUPFAM" id="SSF52317">
    <property type="entry name" value="Class I glutamine amidotransferase-like"/>
    <property type="match status" value="1"/>
</dbReference>
<keyword evidence="9 11" id="KW-0665">Pyrimidine biosynthesis</keyword>
<dbReference type="Proteomes" id="UP001218638">
    <property type="component" value="Chromosome"/>
</dbReference>
<comment type="catalytic activity">
    <reaction evidence="10 11">
        <text>UTP + L-glutamine + ATP + H2O = CTP + L-glutamate + ADP + phosphate + 2 H(+)</text>
        <dbReference type="Rhea" id="RHEA:26426"/>
        <dbReference type="ChEBI" id="CHEBI:15377"/>
        <dbReference type="ChEBI" id="CHEBI:15378"/>
        <dbReference type="ChEBI" id="CHEBI:29985"/>
        <dbReference type="ChEBI" id="CHEBI:30616"/>
        <dbReference type="ChEBI" id="CHEBI:37563"/>
        <dbReference type="ChEBI" id="CHEBI:43474"/>
        <dbReference type="ChEBI" id="CHEBI:46398"/>
        <dbReference type="ChEBI" id="CHEBI:58359"/>
        <dbReference type="ChEBI" id="CHEBI:456216"/>
        <dbReference type="EC" id="6.3.4.2"/>
    </reaction>
</comment>
<feature type="active site" evidence="11">
    <location>
        <position position="506"/>
    </location>
</feature>
<dbReference type="FunFam" id="3.40.50.300:FF:000009">
    <property type="entry name" value="CTP synthase"/>
    <property type="match status" value="1"/>
</dbReference>
<evidence type="ECO:0000259" key="14">
    <source>
        <dbReference type="Pfam" id="PF06418"/>
    </source>
</evidence>
<feature type="domain" description="CTP synthase N-terminal" evidence="14">
    <location>
        <begin position="2"/>
        <end position="263"/>
    </location>
</feature>
<dbReference type="RefSeq" id="WP_330929774.1">
    <property type="nucleotide sequence ID" value="NZ_CP119075.1"/>
</dbReference>
<feature type="domain" description="Glutamine amidotransferase" evidence="13">
    <location>
        <begin position="299"/>
        <end position="523"/>
    </location>
</feature>
<feature type="binding site" evidence="11">
    <location>
        <position position="12"/>
    </location>
    <ligand>
        <name>UTP</name>
        <dbReference type="ChEBI" id="CHEBI:46398"/>
    </ligand>
</feature>
<dbReference type="CDD" id="cd01746">
    <property type="entry name" value="GATase1_CTP_Synthase"/>
    <property type="match status" value="1"/>
</dbReference>
<comment type="pathway">
    <text evidence="1 11">Pyrimidine metabolism; CTP biosynthesis via de novo pathway; CTP from UDP: step 2/2.</text>
</comment>
<feature type="region of interest" description="Amidoligase domain" evidence="11">
    <location>
        <begin position="1"/>
        <end position="264"/>
    </location>
</feature>
<dbReference type="Gene3D" id="3.40.50.880">
    <property type="match status" value="1"/>
</dbReference>
<evidence type="ECO:0000313" key="16">
    <source>
        <dbReference type="Proteomes" id="UP001218638"/>
    </source>
</evidence>
<evidence type="ECO:0000256" key="5">
    <source>
        <dbReference type="ARBA" id="ARBA00022741"/>
    </source>
</evidence>
<accession>A0AAE9ZUJ5</accession>
<feature type="binding site" evidence="11">
    <location>
        <position position="53"/>
    </location>
    <ligand>
        <name>L-glutamine</name>
        <dbReference type="ChEBI" id="CHEBI:58359"/>
    </ligand>
</feature>
<feature type="binding site" evidence="11">
    <location>
        <begin position="145"/>
        <end position="147"/>
    </location>
    <ligand>
        <name>CTP</name>
        <dbReference type="ChEBI" id="CHEBI:37563"/>
        <note>allosteric inhibitor</note>
    </ligand>
</feature>
<dbReference type="CDD" id="cd03113">
    <property type="entry name" value="CTPS_N"/>
    <property type="match status" value="1"/>
</dbReference>
<dbReference type="GO" id="GO:0046872">
    <property type="term" value="F:metal ion binding"/>
    <property type="evidence" value="ECO:0007669"/>
    <property type="project" value="UniProtKB-KW"/>
</dbReference>
<evidence type="ECO:0000256" key="3">
    <source>
        <dbReference type="ARBA" id="ARBA00022598"/>
    </source>
</evidence>
<evidence type="ECO:0000259" key="13">
    <source>
        <dbReference type="Pfam" id="PF00117"/>
    </source>
</evidence>
<feature type="active site" evidence="11">
    <location>
        <position position="504"/>
    </location>
</feature>
<organism evidence="15 16">
    <name type="scientific">Synoicihabitans lomoniglobus</name>
    <dbReference type="NCBI Taxonomy" id="2909285"/>
    <lineage>
        <taxon>Bacteria</taxon>
        <taxon>Pseudomonadati</taxon>
        <taxon>Verrucomicrobiota</taxon>
        <taxon>Opitutia</taxon>
        <taxon>Opitutales</taxon>
        <taxon>Opitutaceae</taxon>
        <taxon>Synoicihabitans</taxon>
    </lineage>
</organism>
<keyword evidence="5 11" id="KW-0547">Nucleotide-binding</keyword>
<dbReference type="InterPro" id="IPR004468">
    <property type="entry name" value="CTP_synthase"/>
</dbReference>
<feature type="binding site" evidence="11">
    <location>
        <position position="239"/>
    </location>
    <ligand>
        <name>ATP</name>
        <dbReference type="ChEBI" id="CHEBI:30616"/>
    </ligand>
</feature>
<feature type="binding site" evidence="11">
    <location>
        <position position="70"/>
    </location>
    <ligand>
        <name>ATP</name>
        <dbReference type="ChEBI" id="CHEBI:30616"/>
    </ligand>
</feature>
<dbReference type="HAMAP" id="MF_01227">
    <property type="entry name" value="PyrG"/>
    <property type="match status" value="1"/>
</dbReference>
<evidence type="ECO:0000256" key="4">
    <source>
        <dbReference type="ARBA" id="ARBA00022723"/>
    </source>
</evidence>
<dbReference type="PANTHER" id="PTHR11550:SF0">
    <property type="entry name" value="CTP SYNTHASE-RELATED"/>
    <property type="match status" value="1"/>
</dbReference>
<evidence type="ECO:0000256" key="8">
    <source>
        <dbReference type="ARBA" id="ARBA00022962"/>
    </source>
</evidence>
<dbReference type="InterPro" id="IPR017456">
    <property type="entry name" value="CTP_synthase_N"/>
</dbReference>
<dbReference type="Pfam" id="PF00117">
    <property type="entry name" value="GATase"/>
    <property type="match status" value="1"/>
</dbReference>
<dbReference type="SUPFAM" id="SSF52540">
    <property type="entry name" value="P-loop containing nucleoside triphosphate hydrolases"/>
    <property type="match status" value="1"/>
</dbReference>
<comment type="activity regulation">
    <text evidence="11">Allosterically activated by GTP, when glutamine is the substrate; GTP has no effect on the reaction when ammonia is the substrate. The allosteric effector GTP functions by stabilizing the protein conformation that binds the tetrahedral intermediate(s) formed during glutamine hydrolysis. Inhibited by the product CTP, via allosteric rather than competitive inhibition.</text>
</comment>
<feature type="binding site" evidence="11">
    <location>
        <position position="221"/>
    </location>
    <ligand>
        <name>UTP</name>
        <dbReference type="ChEBI" id="CHEBI:46398"/>
    </ligand>
</feature>
<evidence type="ECO:0000256" key="11">
    <source>
        <dbReference type="HAMAP-Rule" id="MF_01227"/>
    </source>
</evidence>
<dbReference type="AlphaFoldDB" id="A0AAE9ZUJ5"/>
<feature type="binding site" evidence="11">
    <location>
        <begin position="185"/>
        <end position="190"/>
    </location>
    <ligand>
        <name>UTP</name>
        <dbReference type="ChEBI" id="CHEBI:46398"/>
    </ligand>
</feature>
<dbReference type="Pfam" id="PF06418">
    <property type="entry name" value="CTP_synth_N"/>
    <property type="match status" value="1"/>
</dbReference>
<dbReference type="InterPro" id="IPR029062">
    <property type="entry name" value="Class_I_gatase-like"/>
</dbReference>
<dbReference type="GO" id="GO:0005829">
    <property type="term" value="C:cytosol"/>
    <property type="evidence" value="ECO:0007669"/>
    <property type="project" value="TreeGrafter"/>
</dbReference>
<dbReference type="PROSITE" id="PS51273">
    <property type="entry name" value="GATASE_TYPE_1"/>
    <property type="match status" value="1"/>
</dbReference>
<comment type="catalytic activity">
    <reaction evidence="11">
        <text>UTP + NH4(+) + ATP = CTP + ADP + phosphate + 2 H(+)</text>
        <dbReference type="Rhea" id="RHEA:16597"/>
        <dbReference type="ChEBI" id="CHEBI:15378"/>
        <dbReference type="ChEBI" id="CHEBI:28938"/>
        <dbReference type="ChEBI" id="CHEBI:30616"/>
        <dbReference type="ChEBI" id="CHEBI:37563"/>
        <dbReference type="ChEBI" id="CHEBI:43474"/>
        <dbReference type="ChEBI" id="CHEBI:46398"/>
        <dbReference type="ChEBI" id="CHEBI:456216"/>
    </reaction>
</comment>
<evidence type="ECO:0000256" key="10">
    <source>
        <dbReference type="ARBA" id="ARBA00047781"/>
    </source>
</evidence>
<feature type="binding site" evidence="11">
    <location>
        <begin position="379"/>
        <end position="382"/>
    </location>
    <ligand>
        <name>L-glutamine</name>
        <dbReference type="ChEBI" id="CHEBI:58359"/>
    </ligand>
</feature>
<evidence type="ECO:0000256" key="1">
    <source>
        <dbReference type="ARBA" id="ARBA00005171"/>
    </source>
</evidence>
<keyword evidence="16" id="KW-1185">Reference proteome</keyword>
<keyword evidence="4 11" id="KW-0479">Metal-binding</keyword>
<dbReference type="GO" id="GO:0003883">
    <property type="term" value="F:CTP synthase activity"/>
    <property type="evidence" value="ECO:0007669"/>
    <property type="project" value="UniProtKB-UniRule"/>
</dbReference>
<protein>
    <recommendedName>
        <fullName evidence="11">CTP synthase</fullName>
        <ecNumber evidence="11">6.3.4.2</ecNumber>
    </recommendedName>
    <alternativeName>
        <fullName evidence="11">Cytidine 5'-triphosphate synthase</fullName>
    </alternativeName>
    <alternativeName>
        <fullName evidence="11">Cytidine triphosphate synthetase</fullName>
        <shortName evidence="11">CTP synthetase</shortName>
        <shortName evidence="11">CTPS</shortName>
    </alternativeName>
    <alternativeName>
        <fullName evidence="11">UTP--ammonia ligase</fullName>
    </alternativeName>
</protein>
<evidence type="ECO:0000256" key="12">
    <source>
        <dbReference type="SAM" id="MobiDB-lite"/>
    </source>
</evidence>
<dbReference type="EMBL" id="CP119075">
    <property type="protein sequence ID" value="WED63566.1"/>
    <property type="molecule type" value="Genomic_DNA"/>
</dbReference>
<dbReference type="GO" id="GO:0044210">
    <property type="term" value="P:'de novo' CTP biosynthetic process"/>
    <property type="evidence" value="ECO:0007669"/>
    <property type="project" value="UniProtKB-UniRule"/>
</dbReference>
<evidence type="ECO:0000313" key="15">
    <source>
        <dbReference type="EMBL" id="WED63566.1"/>
    </source>
</evidence>
<feature type="binding site" evidence="11">
    <location>
        <position position="402"/>
    </location>
    <ligand>
        <name>L-glutamine</name>
        <dbReference type="ChEBI" id="CHEBI:58359"/>
    </ligand>
</feature>
<dbReference type="InterPro" id="IPR033828">
    <property type="entry name" value="GATase1_CTP_Synthase"/>
</dbReference>
<proteinExistence type="inferred from homology"/>
<feature type="binding site" evidence="11">
    <location>
        <position position="351"/>
    </location>
    <ligand>
        <name>L-glutamine</name>
        <dbReference type="ChEBI" id="CHEBI:58359"/>
    </ligand>
</feature>
<feature type="binding site" evidence="11">
    <location>
        <position position="70"/>
    </location>
    <ligand>
        <name>Mg(2+)</name>
        <dbReference type="ChEBI" id="CHEBI:18420"/>
    </ligand>
</feature>
<keyword evidence="8 11" id="KW-0315">Glutamine amidotransferase</keyword>
<dbReference type="GO" id="GO:0042802">
    <property type="term" value="F:identical protein binding"/>
    <property type="evidence" value="ECO:0007669"/>
    <property type="project" value="TreeGrafter"/>
</dbReference>
<feature type="binding site" evidence="11">
    <location>
        <position position="459"/>
    </location>
    <ligand>
        <name>L-glutamine</name>
        <dbReference type="ChEBI" id="CHEBI:58359"/>
    </ligand>
</feature>
<keyword evidence="3 11" id="KW-0436">Ligase</keyword>
<feature type="binding site" evidence="11">
    <location>
        <position position="12"/>
    </location>
    <ligand>
        <name>CTP</name>
        <dbReference type="ChEBI" id="CHEBI:37563"/>
        <note>allosteric inhibitor</note>
    </ligand>
</feature>
<comment type="caution">
    <text evidence="11">Lacks conserved residue(s) required for the propagation of feature annotation.</text>
</comment>
<dbReference type="FunFam" id="3.40.50.880:FF:000002">
    <property type="entry name" value="CTP synthase"/>
    <property type="match status" value="1"/>
</dbReference>
<gene>
    <name evidence="11" type="primary">pyrG</name>
    <name evidence="15" type="ORF">PXH66_14615</name>
</gene>
<keyword evidence="7 11" id="KW-0460">Magnesium</keyword>
<dbReference type="KEGG" id="slom:PXH66_14615"/>
<feature type="region of interest" description="Disordered" evidence="12">
    <location>
        <begin position="532"/>
        <end position="571"/>
    </location>
</feature>
<evidence type="ECO:0000256" key="7">
    <source>
        <dbReference type="ARBA" id="ARBA00022842"/>
    </source>
</evidence>